<reference evidence="3" key="1">
    <citation type="submission" date="2016-10" db="EMBL/GenBank/DDBJ databases">
        <authorList>
            <person name="Beylefeld A."/>
            <person name="Abolnik C."/>
        </authorList>
    </citation>
    <scope>NUCLEOTIDE SEQUENCE [LARGE SCALE GENOMIC DNA]</scope>
    <source>
        <strain evidence="3">B359_6</strain>
    </source>
</reference>
<accession>A0A1L4FRS4</accession>
<keyword evidence="1" id="KW-0472">Membrane</keyword>
<evidence type="ECO:0000256" key="1">
    <source>
        <dbReference type="SAM" id="Phobius"/>
    </source>
</evidence>
<organism evidence="2 3">
    <name type="scientific">Mycoplasmopsis pullorum</name>
    <dbReference type="NCBI Taxonomy" id="48003"/>
    <lineage>
        <taxon>Bacteria</taxon>
        <taxon>Bacillati</taxon>
        <taxon>Mycoplasmatota</taxon>
        <taxon>Mycoplasmoidales</taxon>
        <taxon>Metamycoplasmataceae</taxon>
        <taxon>Mycoplasmopsis</taxon>
    </lineage>
</organism>
<evidence type="ECO:0000313" key="3">
    <source>
        <dbReference type="Proteomes" id="UP000184322"/>
    </source>
</evidence>
<gene>
    <name evidence="2" type="ORF">BLA55_01185</name>
</gene>
<dbReference type="AlphaFoldDB" id="A0A1L4FRS4"/>
<dbReference type="EMBL" id="CP017813">
    <property type="protein sequence ID" value="APJ38289.1"/>
    <property type="molecule type" value="Genomic_DNA"/>
</dbReference>
<protein>
    <submittedName>
        <fullName evidence="2">Uncharacterized protein</fullName>
    </submittedName>
</protein>
<feature type="transmembrane region" description="Helical" evidence="1">
    <location>
        <begin position="105"/>
        <end position="126"/>
    </location>
</feature>
<keyword evidence="3" id="KW-1185">Reference proteome</keyword>
<proteinExistence type="predicted"/>
<name>A0A1L4FRS4_9BACT</name>
<sequence length="188" mass="22285">MFFGLFYLLYLHNIALNIGTIENIKSSGAYYQVIIPLFVLALVSQTTRLTIFAVILWFNKSKSRIFFFALIFPFDFETKLKFNLTINHNLQNANKIISNQITNNFFISIFVLVAYVVLMVVDAQILKVYFYYVYHKYFWIHAIYLTLIFGYLFLSIHWNDILKIKLINSKISNPIRLNVIWNPWAIQD</sequence>
<keyword evidence="1" id="KW-0812">Transmembrane</keyword>
<feature type="transmembrane region" description="Helical" evidence="1">
    <location>
        <begin position="138"/>
        <end position="158"/>
    </location>
</feature>
<dbReference type="Proteomes" id="UP000184322">
    <property type="component" value="Chromosome"/>
</dbReference>
<evidence type="ECO:0000313" key="2">
    <source>
        <dbReference type="EMBL" id="APJ38289.1"/>
    </source>
</evidence>
<feature type="transmembrane region" description="Helical" evidence="1">
    <location>
        <begin position="33"/>
        <end position="58"/>
    </location>
</feature>
<dbReference type="KEGG" id="mpul:BLA55_01185"/>
<keyword evidence="1" id="KW-1133">Transmembrane helix</keyword>